<dbReference type="EC" id="2.7.11.25" evidence="2"/>
<comment type="similarity">
    <text evidence="1">Belongs to the protein kinase superfamily. STE Ser/Thr protein kinase family. MAP kinase kinase kinase subfamily.</text>
</comment>
<dbReference type="GO" id="GO:0005524">
    <property type="term" value="F:ATP binding"/>
    <property type="evidence" value="ECO:0007669"/>
    <property type="project" value="UniProtKB-UniRule"/>
</dbReference>
<feature type="compositionally biased region" description="Pro residues" evidence="10">
    <location>
        <begin position="231"/>
        <end position="241"/>
    </location>
</feature>
<feature type="region of interest" description="Disordered" evidence="10">
    <location>
        <begin position="1"/>
        <end position="157"/>
    </location>
</feature>
<comment type="catalytic activity">
    <reaction evidence="7">
        <text>L-threonyl-[protein] + ATP = O-phospho-L-threonyl-[protein] + ADP + H(+)</text>
        <dbReference type="Rhea" id="RHEA:46608"/>
        <dbReference type="Rhea" id="RHEA-COMP:11060"/>
        <dbReference type="Rhea" id="RHEA-COMP:11605"/>
        <dbReference type="ChEBI" id="CHEBI:15378"/>
        <dbReference type="ChEBI" id="CHEBI:30013"/>
        <dbReference type="ChEBI" id="CHEBI:30616"/>
        <dbReference type="ChEBI" id="CHEBI:61977"/>
        <dbReference type="ChEBI" id="CHEBI:456216"/>
        <dbReference type="EC" id="2.7.11.25"/>
    </reaction>
</comment>
<feature type="domain" description="Protein kinase" evidence="11">
    <location>
        <begin position="261"/>
        <end position="498"/>
    </location>
</feature>
<reference evidence="12" key="1">
    <citation type="submission" date="2022-05" db="EMBL/GenBank/DDBJ databases">
        <title>The Musa troglodytarum L. genome provides insights into the mechanism of non-climacteric behaviour and enrichment of carotenoids.</title>
        <authorList>
            <person name="Wang J."/>
        </authorList>
    </citation>
    <scope>NUCLEOTIDE SEQUENCE</scope>
    <source>
        <tissue evidence="12">Leaf</tissue>
    </source>
</reference>
<dbReference type="OrthoDB" id="266718at2759"/>
<evidence type="ECO:0000313" key="12">
    <source>
        <dbReference type="EMBL" id="URE08508.1"/>
    </source>
</evidence>
<comment type="catalytic activity">
    <reaction evidence="8">
        <text>L-seryl-[protein] + ATP = O-phospho-L-seryl-[protein] + ADP + H(+)</text>
        <dbReference type="Rhea" id="RHEA:17989"/>
        <dbReference type="Rhea" id="RHEA-COMP:9863"/>
        <dbReference type="Rhea" id="RHEA-COMP:11604"/>
        <dbReference type="ChEBI" id="CHEBI:15378"/>
        <dbReference type="ChEBI" id="CHEBI:29999"/>
        <dbReference type="ChEBI" id="CHEBI:30616"/>
        <dbReference type="ChEBI" id="CHEBI:83421"/>
        <dbReference type="ChEBI" id="CHEBI:456216"/>
        <dbReference type="EC" id="2.7.11.25"/>
    </reaction>
</comment>
<dbReference type="EMBL" id="CP097508">
    <property type="protein sequence ID" value="URE08508.1"/>
    <property type="molecule type" value="Genomic_DNA"/>
</dbReference>
<keyword evidence="6 9" id="KW-0067">ATP-binding</keyword>
<feature type="compositionally biased region" description="Polar residues" evidence="10">
    <location>
        <begin position="520"/>
        <end position="541"/>
    </location>
</feature>
<keyword evidence="4 9" id="KW-0547">Nucleotide-binding</keyword>
<feature type="compositionally biased region" description="Low complexity" evidence="10">
    <location>
        <begin position="242"/>
        <end position="259"/>
    </location>
</feature>
<dbReference type="AlphaFoldDB" id="A0A9E7GC10"/>
<evidence type="ECO:0000256" key="1">
    <source>
        <dbReference type="ARBA" id="ARBA00006529"/>
    </source>
</evidence>
<feature type="binding site" evidence="9">
    <location>
        <position position="290"/>
    </location>
    <ligand>
        <name>ATP</name>
        <dbReference type="ChEBI" id="CHEBI:30616"/>
    </ligand>
</feature>
<evidence type="ECO:0000256" key="7">
    <source>
        <dbReference type="ARBA" id="ARBA00047559"/>
    </source>
</evidence>
<evidence type="ECO:0000256" key="3">
    <source>
        <dbReference type="ARBA" id="ARBA00022679"/>
    </source>
</evidence>
<name>A0A9E7GC10_9LILI</name>
<sequence>MPAWWKGKSKSKSKSTPSPRSKEPETPRTPRATVTLPPDEELVGRHGTKAKAHSFDEPLRPRMSGNPPLFGGGGGSGGRGSGTGFEFGHPLPLPTSIPPHGVSTGSASASASASSISSSGSSEETPDLGIYRYSDPINTPRGRNEAHDSRRREHTAEDMQLFSCSPVLEHPNGGNAYSQGRTFTDTIFSRRTASPSPGLRGHPFPTSPVHPSSFGIGPGSPNCWQDNLRSPPHPLPLPPGSPSCSSASPSSSSSRSPKSLWKKGKLLGRGTFGQVYVGFNSENGQMCAIKEEIALLSKLSHPNIVQYYGSELAEDTLSVYLEYVSGGSIYKLLQEYGPFGESLIRNYTAQILSGLAYLHGRNTVHRDIKGANILVDPNGEIKLADFGMAKHISSYTSIRSFKGSPYWMAPEIVMNSSGYDLSVDIWSLGCTIIEMATSKPPWSQFEGVAAIFKIGNSKDIPEFPDYFPSEGKDFLKLCLQRDPSARPSSAQLMDHPFVRDQAIIKAAKLNLIKDVAHSTSDASHPMKQSTMEFSSNRSTSPLHDRDYGMRRGSGLRSPFPMACQNPSGYRCEGEQSSPEMGFEVSISIIELVNCSSRYNHGGSLRPFACGDAILGSVLSGR</sequence>
<dbReference type="InterPro" id="IPR050538">
    <property type="entry name" value="MAP_kinase_kinase_kinase"/>
</dbReference>
<keyword evidence="13" id="KW-1185">Reference proteome</keyword>
<evidence type="ECO:0000256" key="2">
    <source>
        <dbReference type="ARBA" id="ARBA00012406"/>
    </source>
</evidence>
<dbReference type="GO" id="GO:0005737">
    <property type="term" value="C:cytoplasm"/>
    <property type="evidence" value="ECO:0007669"/>
    <property type="project" value="TreeGrafter"/>
</dbReference>
<dbReference type="InterPro" id="IPR000719">
    <property type="entry name" value="Prot_kinase_dom"/>
</dbReference>
<evidence type="ECO:0000256" key="4">
    <source>
        <dbReference type="ARBA" id="ARBA00022741"/>
    </source>
</evidence>
<dbReference type="Gene3D" id="1.10.510.10">
    <property type="entry name" value="Transferase(Phosphotransferase) domain 1"/>
    <property type="match status" value="1"/>
</dbReference>
<protein>
    <recommendedName>
        <fullName evidence="2">mitogen-activated protein kinase kinase kinase</fullName>
        <ecNumber evidence="2">2.7.11.25</ecNumber>
    </recommendedName>
</protein>
<dbReference type="Proteomes" id="UP001055439">
    <property type="component" value="Chromosome 6"/>
</dbReference>
<evidence type="ECO:0000256" key="8">
    <source>
        <dbReference type="ARBA" id="ARBA00048329"/>
    </source>
</evidence>
<evidence type="ECO:0000259" key="11">
    <source>
        <dbReference type="PROSITE" id="PS50011"/>
    </source>
</evidence>
<proteinExistence type="inferred from homology"/>
<gene>
    <name evidence="12" type="ORF">MUK42_22161</name>
</gene>
<dbReference type="PROSITE" id="PS50011">
    <property type="entry name" value="PROTEIN_KINASE_DOM"/>
    <property type="match status" value="1"/>
</dbReference>
<evidence type="ECO:0000256" key="5">
    <source>
        <dbReference type="ARBA" id="ARBA00022777"/>
    </source>
</evidence>
<evidence type="ECO:0000256" key="6">
    <source>
        <dbReference type="ARBA" id="ARBA00022840"/>
    </source>
</evidence>
<feature type="compositionally biased region" description="Basic and acidic residues" evidence="10">
    <location>
        <begin position="142"/>
        <end position="157"/>
    </location>
</feature>
<dbReference type="Pfam" id="PF00069">
    <property type="entry name" value="Pkinase"/>
    <property type="match status" value="1"/>
</dbReference>
<accession>A0A9E7GC10</accession>
<evidence type="ECO:0000256" key="9">
    <source>
        <dbReference type="PROSITE-ProRule" id="PRU10141"/>
    </source>
</evidence>
<organism evidence="12 13">
    <name type="scientific">Musa troglodytarum</name>
    <name type="common">fe'i banana</name>
    <dbReference type="NCBI Taxonomy" id="320322"/>
    <lineage>
        <taxon>Eukaryota</taxon>
        <taxon>Viridiplantae</taxon>
        <taxon>Streptophyta</taxon>
        <taxon>Embryophyta</taxon>
        <taxon>Tracheophyta</taxon>
        <taxon>Spermatophyta</taxon>
        <taxon>Magnoliopsida</taxon>
        <taxon>Liliopsida</taxon>
        <taxon>Zingiberales</taxon>
        <taxon>Musaceae</taxon>
        <taxon>Musa</taxon>
    </lineage>
</organism>
<dbReference type="PROSITE" id="PS00107">
    <property type="entry name" value="PROTEIN_KINASE_ATP"/>
    <property type="match status" value="1"/>
</dbReference>
<feature type="region of interest" description="Disordered" evidence="10">
    <location>
        <begin position="190"/>
        <end position="260"/>
    </location>
</feature>
<evidence type="ECO:0000313" key="13">
    <source>
        <dbReference type="Proteomes" id="UP001055439"/>
    </source>
</evidence>
<dbReference type="GO" id="GO:0004709">
    <property type="term" value="F:MAP kinase kinase kinase activity"/>
    <property type="evidence" value="ECO:0007669"/>
    <property type="project" value="UniProtKB-EC"/>
</dbReference>
<dbReference type="SMART" id="SM00220">
    <property type="entry name" value="S_TKc"/>
    <property type="match status" value="1"/>
</dbReference>
<dbReference type="SUPFAM" id="SSF56112">
    <property type="entry name" value="Protein kinase-like (PK-like)"/>
    <property type="match status" value="1"/>
</dbReference>
<dbReference type="PANTHER" id="PTHR48016">
    <property type="entry name" value="MAP KINASE KINASE KINASE SSK2-RELATED-RELATED"/>
    <property type="match status" value="1"/>
</dbReference>
<dbReference type="InterPro" id="IPR017441">
    <property type="entry name" value="Protein_kinase_ATP_BS"/>
</dbReference>
<feature type="region of interest" description="Disordered" evidence="10">
    <location>
        <begin position="520"/>
        <end position="543"/>
    </location>
</feature>
<feature type="compositionally biased region" description="Gly residues" evidence="10">
    <location>
        <begin position="70"/>
        <end position="85"/>
    </location>
</feature>
<dbReference type="InterPro" id="IPR011009">
    <property type="entry name" value="Kinase-like_dom_sf"/>
</dbReference>
<feature type="compositionally biased region" description="Low complexity" evidence="10">
    <location>
        <begin position="103"/>
        <end position="122"/>
    </location>
</feature>
<evidence type="ECO:0000256" key="10">
    <source>
        <dbReference type="SAM" id="MobiDB-lite"/>
    </source>
</evidence>
<keyword evidence="5" id="KW-0418">Kinase</keyword>
<keyword evidence="3" id="KW-0808">Transferase</keyword>
<dbReference type="PANTHER" id="PTHR48016:SF8">
    <property type="entry name" value="MITOGEN-ACTIVATED PROTEIN KINASE KINASE KINASE 3"/>
    <property type="match status" value="1"/>
</dbReference>